<evidence type="ECO:0000313" key="9">
    <source>
        <dbReference type="EMBL" id="TQM62155.1"/>
    </source>
</evidence>
<evidence type="ECO:0000256" key="6">
    <source>
        <dbReference type="ARBA" id="ARBA00038001"/>
    </source>
</evidence>
<keyword evidence="1" id="KW-0001">2Fe-2S</keyword>
<keyword evidence="4" id="KW-0411">Iron-sulfur</keyword>
<dbReference type="InterPro" id="IPR036922">
    <property type="entry name" value="Rieske_2Fe-2S_sf"/>
</dbReference>
<dbReference type="AlphaFoldDB" id="A0A543HUW6"/>
<dbReference type="GO" id="GO:0004497">
    <property type="term" value="F:monooxygenase activity"/>
    <property type="evidence" value="ECO:0007669"/>
    <property type="project" value="UniProtKB-ARBA"/>
</dbReference>
<name>A0A543HUW6_9MICO</name>
<proteinExistence type="inferred from homology"/>
<evidence type="ECO:0000259" key="8">
    <source>
        <dbReference type="PROSITE" id="PS51296"/>
    </source>
</evidence>
<gene>
    <name evidence="9" type="ORF">FBY41_2183</name>
</gene>
<organism evidence="9 10">
    <name type="scientific">Humibacillus xanthopallidus</name>
    <dbReference type="NCBI Taxonomy" id="412689"/>
    <lineage>
        <taxon>Bacteria</taxon>
        <taxon>Bacillati</taxon>
        <taxon>Actinomycetota</taxon>
        <taxon>Actinomycetes</taxon>
        <taxon>Micrococcales</taxon>
        <taxon>Intrasporangiaceae</taxon>
        <taxon>Humibacillus</taxon>
    </lineage>
</organism>
<dbReference type="Gene3D" id="2.102.10.10">
    <property type="entry name" value="Rieske [2Fe-2S] iron-sulphur domain"/>
    <property type="match status" value="1"/>
</dbReference>
<keyword evidence="2" id="KW-0479">Metal-binding</keyword>
<dbReference type="RefSeq" id="WP_141844267.1">
    <property type="nucleotide sequence ID" value="NZ_VFPM01000002.1"/>
</dbReference>
<evidence type="ECO:0000256" key="2">
    <source>
        <dbReference type="ARBA" id="ARBA00022723"/>
    </source>
</evidence>
<evidence type="ECO:0000256" key="7">
    <source>
        <dbReference type="SAM" id="MobiDB-lite"/>
    </source>
</evidence>
<sequence>MSSTRIPASDVPPGSVTGSGDYAVGNNGEYFAVGRKCRHLRADLAEGSIDENGCLVCPWHQAAYDVKTGQMTRGPQGIFAKMPGLDSFYLALTKRWPLRRGRVTVDGDDLQVD</sequence>
<evidence type="ECO:0000256" key="1">
    <source>
        <dbReference type="ARBA" id="ARBA00022714"/>
    </source>
</evidence>
<dbReference type="GO" id="GO:0051537">
    <property type="term" value="F:2 iron, 2 sulfur cluster binding"/>
    <property type="evidence" value="ECO:0007669"/>
    <property type="project" value="UniProtKB-KW"/>
</dbReference>
<accession>A0A543HUW6</accession>
<comment type="cofactor">
    <cofactor evidence="5">
        <name>[2Fe-2S] cluster</name>
        <dbReference type="ChEBI" id="CHEBI:190135"/>
    </cofactor>
</comment>
<dbReference type="PROSITE" id="PS51296">
    <property type="entry name" value="RIESKE"/>
    <property type="match status" value="1"/>
</dbReference>
<evidence type="ECO:0000313" key="10">
    <source>
        <dbReference type="Proteomes" id="UP000316747"/>
    </source>
</evidence>
<dbReference type="OrthoDB" id="9795104at2"/>
<dbReference type="GO" id="GO:0016705">
    <property type="term" value="F:oxidoreductase activity, acting on paired donors, with incorporation or reduction of molecular oxygen"/>
    <property type="evidence" value="ECO:0007669"/>
    <property type="project" value="UniProtKB-ARBA"/>
</dbReference>
<evidence type="ECO:0000256" key="4">
    <source>
        <dbReference type="ARBA" id="ARBA00023014"/>
    </source>
</evidence>
<protein>
    <submittedName>
        <fullName evidence="9">Nitrite reductase/ring-hydroxylating ferredoxin subunit</fullName>
    </submittedName>
</protein>
<feature type="domain" description="Rieske" evidence="8">
    <location>
        <begin position="3"/>
        <end position="76"/>
    </location>
</feature>
<dbReference type="PANTHER" id="PTHR21496">
    <property type="entry name" value="FERREDOXIN-RELATED"/>
    <property type="match status" value="1"/>
</dbReference>
<comment type="similarity">
    <text evidence="6">Belongs to the bacterial ring-hydroxylating dioxygenase ferredoxin component family.</text>
</comment>
<dbReference type="Proteomes" id="UP000316747">
    <property type="component" value="Unassembled WGS sequence"/>
</dbReference>
<evidence type="ECO:0000256" key="3">
    <source>
        <dbReference type="ARBA" id="ARBA00023004"/>
    </source>
</evidence>
<keyword evidence="10" id="KW-1185">Reference proteome</keyword>
<dbReference type="SUPFAM" id="SSF50022">
    <property type="entry name" value="ISP domain"/>
    <property type="match status" value="1"/>
</dbReference>
<evidence type="ECO:0000256" key="5">
    <source>
        <dbReference type="ARBA" id="ARBA00034078"/>
    </source>
</evidence>
<dbReference type="PANTHER" id="PTHR21496:SF0">
    <property type="entry name" value="RIESKE DOMAIN-CONTAINING PROTEIN"/>
    <property type="match status" value="1"/>
</dbReference>
<dbReference type="GO" id="GO:0046872">
    <property type="term" value="F:metal ion binding"/>
    <property type="evidence" value="ECO:0007669"/>
    <property type="project" value="UniProtKB-KW"/>
</dbReference>
<dbReference type="InterPro" id="IPR017941">
    <property type="entry name" value="Rieske_2Fe-2S"/>
</dbReference>
<dbReference type="EMBL" id="VFPM01000002">
    <property type="protein sequence ID" value="TQM62155.1"/>
    <property type="molecule type" value="Genomic_DNA"/>
</dbReference>
<feature type="region of interest" description="Disordered" evidence="7">
    <location>
        <begin position="1"/>
        <end position="22"/>
    </location>
</feature>
<dbReference type="Pfam" id="PF00355">
    <property type="entry name" value="Rieske"/>
    <property type="match status" value="1"/>
</dbReference>
<comment type="caution">
    <text evidence="9">The sequence shown here is derived from an EMBL/GenBank/DDBJ whole genome shotgun (WGS) entry which is preliminary data.</text>
</comment>
<keyword evidence="3" id="KW-0408">Iron</keyword>
<reference evidence="9 10" key="1">
    <citation type="submission" date="2019-06" db="EMBL/GenBank/DDBJ databases">
        <title>Genome sequencing of plant associated microbes to promote plant fitness in Sorghum bicolor and Oryza sativa.</title>
        <authorList>
            <person name="Coleman-Derr D."/>
        </authorList>
    </citation>
    <scope>NUCLEOTIDE SEQUENCE [LARGE SCALE GENOMIC DNA]</scope>
    <source>
        <strain evidence="9 10">KV-663</strain>
    </source>
</reference>